<dbReference type="FunFam" id="2.10.25.10:FF:000007">
    <property type="entry name" value="Delta-like protein"/>
    <property type="match status" value="1"/>
</dbReference>
<dbReference type="SMART" id="SM00181">
    <property type="entry name" value="EGF"/>
    <property type="match status" value="3"/>
</dbReference>
<dbReference type="GeneID" id="105906449"/>
<evidence type="ECO:0000313" key="19">
    <source>
        <dbReference type="Proteomes" id="UP000515152"/>
    </source>
</evidence>
<dbReference type="PRINTS" id="PR00010">
    <property type="entry name" value="EGFBLOOD"/>
</dbReference>
<evidence type="ECO:0000256" key="12">
    <source>
        <dbReference type="ARBA" id="ARBA00023180"/>
    </source>
</evidence>
<dbReference type="InterPro" id="IPR055088">
    <property type="entry name" value="Fibulin_C"/>
</dbReference>
<dbReference type="Pfam" id="PF00084">
    <property type="entry name" value="Sushi"/>
    <property type="match status" value="1"/>
</dbReference>
<evidence type="ECO:0000256" key="3">
    <source>
        <dbReference type="ARBA" id="ARBA00022525"/>
    </source>
</evidence>
<keyword evidence="5 13" id="KW-0245">EGF-like domain</keyword>
<keyword evidence="6 14" id="KW-0768">Sushi</keyword>
<proteinExistence type="inferred from homology"/>
<evidence type="ECO:0000256" key="11">
    <source>
        <dbReference type="ARBA" id="ARBA00023157"/>
    </source>
</evidence>
<dbReference type="Pfam" id="PF12661">
    <property type="entry name" value="hEGF"/>
    <property type="match status" value="1"/>
</dbReference>
<evidence type="ECO:0000259" key="18">
    <source>
        <dbReference type="PROSITE" id="PS50923"/>
    </source>
</evidence>
<dbReference type="Proteomes" id="UP000515152">
    <property type="component" value="Chromosome 6"/>
</dbReference>
<dbReference type="PROSITE" id="PS50923">
    <property type="entry name" value="SUSHI"/>
    <property type="match status" value="1"/>
</dbReference>
<dbReference type="InterPro" id="IPR013032">
    <property type="entry name" value="EGF-like_CS"/>
</dbReference>
<dbReference type="InterPro" id="IPR026823">
    <property type="entry name" value="cEGF"/>
</dbReference>
<evidence type="ECO:0000256" key="6">
    <source>
        <dbReference type="ARBA" id="ARBA00022659"/>
    </source>
</evidence>
<dbReference type="OrthoDB" id="4062651at2759"/>
<evidence type="ECO:0000256" key="5">
    <source>
        <dbReference type="ARBA" id="ARBA00022536"/>
    </source>
</evidence>
<dbReference type="FunFam" id="2.10.25.10:FF:000037">
    <property type="entry name" value="Signal peptide, CUB domain and EGF-like domain-containing 2"/>
    <property type="match status" value="1"/>
</dbReference>
<accession>A0A6P8FPU8</accession>
<dbReference type="FunFam" id="2.10.70.10:FF:000064">
    <property type="entry name" value="Fibulin 7"/>
    <property type="match status" value="1"/>
</dbReference>
<dbReference type="InterPro" id="IPR035976">
    <property type="entry name" value="Sushi/SCR/CCP_sf"/>
</dbReference>
<gene>
    <name evidence="20" type="primary">LOC105906449</name>
</gene>
<dbReference type="PANTHER" id="PTHR24039:SF33">
    <property type="entry name" value="EGF-CONTAINING FIBULIN-LIKE EXTRACELLULAR MATRIX PROTEIN 1"/>
    <property type="match status" value="1"/>
</dbReference>
<reference evidence="20" key="1">
    <citation type="submission" date="2025-08" db="UniProtKB">
        <authorList>
            <consortium name="RefSeq"/>
        </authorList>
    </citation>
    <scope>IDENTIFICATION</scope>
</reference>
<dbReference type="InterPro" id="IPR018097">
    <property type="entry name" value="EGF_Ca-bd_CS"/>
</dbReference>
<evidence type="ECO:0000256" key="9">
    <source>
        <dbReference type="ARBA" id="ARBA00022837"/>
    </source>
</evidence>
<comment type="subcellular location">
    <subcellularLocation>
        <location evidence="1">Secreted</location>
        <location evidence="1">Extracellular space</location>
        <location evidence="1">Extracellular matrix</location>
    </subcellularLocation>
</comment>
<evidence type="ECO:0000256" key="4">
    <source>
        <dbReference type="ARBA" id="ARBA00022530"/>
    </source>
</evidence>
<evidence type="ECO:0000313" key="20">
    <source>
        <dbReference type="RefSeq" id="XP_031425157.1"/>
    </source>
</evidence>
<dbReference type="GO" id="GO:0005509">
    <property type="term" value="F:calcium ion binding"/>
    <property type="evidence" value="ECO:0007669"/>
    <property type="project" value="InterPro"/>
</dbReference>
<dbReference type="Pfam" id="PF22914">
    <property type="entry name" value="Fibulin_C"/>
    <property type="match status" value="1"/>
</dbReference>
<feature type="region of interest" description="Disordered" evidence="15">
    <location>
        <begin position="196"/>
        <end position="217"/>
    </location>
</feature>
<evidence type="ECO:0000256" key="15">
    <source>
        <dbReference type="SAM" id="MobiDB-lite"/>
    </source>
</evidence>
<protein>
    <submittedName>
        <fullName evidence="20">Fibulin-7 isoform X1</fullName>
    </submittedName>
</protein>
<dbReference type="Gene3D" id="2.10.25.10">
    <property type="entry name" value="Laminin"/>
    <property type="match status" value="4"/>
</dbReference>
<dbReference type="Pfam" id="PF12662">
    <property type="entry name" value="cEGF"/>
    <property type="match status" value="1"/>
</dbReference>
<dbReference type="InterPro" id="IPR001881">
    <property type="entry name" value="EGF-like_Ca-bd_dom"/>
</dbReference>
<keyword evidence="4" id="KW-0272">Extracellular matrix</keyword>
<evidence type="ECO:0000256" key="8">
    <source>
        <dbReference type="ARBA" id="ARBA00022737"/>
    </source>
</evidence>
<keyword evidence="7 16" id="KW-0732">Signal</keyword>
<name>A0A6P8FPU8_CLUHA</name>
<dbReference type="PROSITE" id="PS00022">
    <property type="entry name" value="EGF_1"/>
    <property type="match status" value="1"/>
</dbReference>
<dbReference type="Gene3D" id="2.10.70.10">
    <property type="entry name" value="Complement Module, domain 1"/>
    <property type="match status" value="1"/>
</dbReference>
<dbReference type="SUPFAM" id="SSF57196">
    <property type="entry name" value="EGF/Laminin"/>
    <property type="match status" value="3"/>
</dbReference>
<dbReference type="CDD" id="cd00033">
    <property type="entry name" value="CCP"/>
    <property type="match status" value="1"/>
</dbReference>
<evidence type="ECO:0000256" key="7">
    <source>
        <dbReference type="ARBA" id="ARBA00022729"/>
    </source>
</evidence>
<dbReference type="PROSITE" id="PS00010">
    <property type="entry name" value="ASX_HYDROXYL"/>
    <property type="match status" value="2"/>
</dbReference>
<evidence type="ECO:0000256" key="13">
    <source>
        <dbReference type="PROSITE-ProRule" id="PRU00076"/>
    </source>
</evidence>
<feature type="domain" description="Sushi" evidence="18">
    <location>
        <begin position="76"/>
        <end position="133"/>
    </location>
</feature>
<dbReference type="InterPro" id="IPR000742">
    <property type="entry name" value="EGF"/>
</dbReference>
<dbReference type="GO" id="GO:0007155">
    <property type="term" value="P:cell adhesion"/>
    <property type="evidence" value="ECO:0007669"/>
    <property type="project" value="UniProtKB-KW"/>
</dbReference>
<keyword evidence="9" id="KW-0106">Calcium</keyword>
<evidence type="ECO:0000256" key="14">
    <source>
        <dbReference type="PROSITE-ProRule" id="PRU00302"/>
    </source>
</evidence>
<sequence length="457" mass="49777">MTRTQVVMLLMSVCQLSIMHGQECPSRQELQNSLRQVHKLLSAHETSYVQSLRTLRKKINLLQTSTARQPAKPTNVTCPKLEAPANGKKMGKVLLPGHEVHFLCDPGYELVGSETRQCKESLTWTGQQPVCKDINECAPSPCVNGGTCENEVNVFVCICAKGWGGATCQTPVPTFFITITNTSAATAAGVAGSAGSAGSAGASVSPPATSSPLVRPSHCTQTQGTTHCTCEAGYTISGRDTSVCTDIDECELFHMGQSGRLCVHTCVNTPGGYRCTCPAGYNLTRDGRNCKDVDECANRQHNCTKDQLCINTYGGFQCVKVECPRIRNATYVKTSPLRCERNPCPVDNRACSQAPNSMSYHYLSVVSNLSAPRVMFRVSAMRMMGDTLRFSLLGGSRARRHFTVQRSDRQTGQLMLVSSVQGPATLEAEVEMSELEKRVLLGRYITKVTIFVSPYEF</sequence>
<dbReference type="AlphaFoldDB" id="A0A6P8FPU8"/>
<keyword evidence="19" id="KW-1185">Reference proteome</keyword>
<feature type="domain" description="EGF-like" evidence="17">
    <location>
        <begin position="133"/>
        <end position="169"/>
    </location>
</feature>
<dbReference type="SMART" id="SM00179">
    <property type="entry name" value="EGF_CA"/>
    <property type="match status" value="3"/>
</dbReference>
<dbReference type="RefSeq" id="XP_031425157.1">
    <property type="nucleotide sequence ID" value="XM_031569297.1"/>
</dbReference>
<dbReference type="InterPro" id="IPR000152">
    <property type="entry name" value="EGF-type_Asp/Asn_hydroxyl_site"/>
</dbReference>
<keyword evidence="10" id="KW-0130">Cell adhesion</keyword>
<dbReference type="InterPro" id="IPR000436">
    <property type="entry name" value="Sushi_SCR_CCP_dom"/>
</dbReference>
<evidence type="ECO:0000256" key="1">
    <source>
        <dbReference type="ARBA" id="ARBA00004498"/>
    </source>
</evidence>
<evidence type="ECO:0000256" key="10">
    <source>
        <dbReference type="ARBA" id="ARBA00022889"/>
    </source>
</evidence>
<dbReference type="PROSITE" id="PS50026">
    <property type="entry name" value="EGF_3"/>
    <property type="match status" value="2"/>
</dbReference>
<keyword evidence="3" id="KW-0964">Secreted</keyword>
<dbReference type="PROSITE" id="PS01187">
    <property type="entry name" value="EGF_CA"/>
    <property type="match status" value="2"/>
</dbReference>
<dbReference type="SUPFAM" id="SSF57535">
    <property type="entry name" value="Complement control module/SCR domain"/>
    <property type="match status" value="1"/>
</dbReference>
<feature type="disulfide bond" evidence="13">
    <location>
        <begin position="159"/>
        <end position="168"/>
    </location>
</feature>
<feature type="chain" id="PRO_5027879572" evidence="16">
    <location>
        <begin position="22"/>
        <end position="457"/>
    </location>
</feature>
<dbReference type="PROSITE" id="PS01186">
    <property type="entry name" value="EGF_2"/>
    <property type="match status" value="2"/>
</dbReference>
<feature type="disulfide bond" evidence="14">
    <location>
        <begin position="104"/>
        <end position="131"/>
    </location>
</feature>
<evidence type="ECO:0000259" key="17">
    <source>
        <dbReference type="PROSITE" id="PS50026"/>
    </source>
</evidence>
<feature type="domain" description="EGF-like" evidence="17">
    <location>
        <begin position="246"/>
        <end position="291"/>
    </location>
</feature>
<dbReference type="CDD" id="cd00054">
    <property type="entry name" value="EGF_CA"/>
    <property type="match status" value="3"/>
</dbReference>
<comment type="caution">
    <text evidence="13">Lacks conserved residue(s) required for the propagation of feature annotation.</text>
</comment>
<dbReference type="SMART" id="SM00032">
    <property type="entry name" value="CCP"/>
    <property type="match status" value="1"/>
</dbReference>
<feature type="signal peptide" evidence="16">
    <location>
        <begin position="1"/>
        <end position="21"/>
    </location>
</feature>
<comment type="similarity">
    <text evidence="2">Belongs to the fibulin family.</text>
</comment>
<keyword evidence="12" id="KW-0325">Glycoprotein</keyword>
<keyword evidence="11 13" id="KW-1015">Disulfide bond</keyword>
<organism evidence="19 20">
    <name type="scientific">Clupea harengus</name>
    <name type="common">Atlantic herring</name>
    <dbReference type="NCBI Taxonomy" id="7950"/>
    <lineage>
        <taxon>Eukaryota</taxon>
        <taxon>Metazoa</taxon>
        <taxon>Chordata</taxon>
        <taxon>Craniata</taxon>
        <taxon>Vertebrata</taxon>
        <taxon>Euteleostomi</taxon>
        <taxon>Actinopterygii</taxon>
        <taxon>Neopterygii</taxon>
        <taxon>Teleostei</taxon>
        <taxon>Clupei</taxon>
        <taxon>Clupeiformes</taxon>
        <taxon>Clupeoidei</taxon>
        <taxon>Clupeidae</taxon>
        <taxon>Clupea</taxon>
    </lineage>
</organism>
<evidence type="ECO:0000256" key="16">
    <source>
        <dbReference type="SAM" id="SignalP"/>
    </source>
</evidence>
<dbReference type="KEGG" id="char:105906449"/>
<keyword evidence="8" id="KW-0677">Repeat</keyword>
<evidence type="ECO:0000256" key="2">
    <source>
        <dbReference type="ARBA" id="ARBA00006127"/>
    </source>
</evidence>
<dbReference type="PANTHER" id="PTHR24039">
    <property type="entry name" value="FIBRILLIN-RELATED"/>
    <property type="match status" value="1"/>
</dbReference>